<dbReference type="AlphaFoldDB" id="L8GW87"/>
<protein>
    <submittedName>
        <fullName evidence="2">Uncharacterized protein</fullName>
    </submittedName>
</protein>
<proteinExistence type="predicted"/>
<evidence type="ECO:0000256" key="1">
    <source>
        <dbReference type="SAM" id="SignalP"/>
    </source>
</evidence>
<sequence length="196" mass="22099">MKITLLALFLALLVYAHAQTSVPYMTRAAAQSPGASSTPQPSVCPKMRQLSDELDAEVYSQEPQGIRAPLAAEQVNWTQVSTYLAPSFQYQDYSYFNSAGNYSDYRTYWEALNPVYERWPLKNATVDWYSCDPVNRRLTSQWKQYFGSAADPTANATSTSLYVTEYDPDYKITRQAYWTSGDIVDLLSTASNTTTP</sequence>
<accession>L8GW87</accession>
<evidence type="ECO:0000313" key="2">
    <source>
        <dbReference type="EMBL" id="ELR17182.1"/>
    </source>
</evidence>
<dbReference type="RefSeq" id="XP_004339195.1">
    <property type="nucleotide sequence ID" value="XM_004339147.1"/>
</dbReference>
<evidence type="ECO:0000313" key="3">
    <source>
        <dbReference type="Proteomes" id="UP000011083"/>
    </source>
</evidence>
<organism evidence="2 3">
    <name type="scientific">Acanthamoeba castellanii (strain ATCC 30010 / Neff)</name>
    <dbReference type="NCBI Taxonomy" id="1257118"/>
    <lineage>
        <taxon>Eukaryota</taxon>
        <taxon>Amoebozoa</taxon>
        <taxon>Discosea</taxon>
        <taxon>Longamoebia</taxon>
        <taxon>Centramoebida</taxon>
        <taxon>Acanthamoebidae</taxon>
        <taxon>Acanthamoeba</taxon>
    </lineage>
</organism>
<reference evidence="2 3" key="1">
    <citation type="journal article" date="2013" name="Genome Biol.">
        <title>Genome of Acanthamoeba castellanii highlights extensive lateral gene transfer and early evolution of tyrosine kinase signaling.</title>
        <authorList>
            <person name="Clarke M."/>
            <person name="Lohan A.J."/>
            <person name="Liu B."/>
            <person name="Lagkouvardos I."/>
            <person name="Roy S."/>
            <person name="Zafar N."/>
            <person name="Bertelli C."/>
            <person name="Schilde C."/>
            <person name="Kianianmomeni A."/>
            <person name="Burglin T.R."/>
            <person name="Frech C."/>
            <person name="Turcotte B."/>
            <person name="Kopec K.O."/>
            <person name="Synnott J.M."/>
            <person name="Choo C."/>
            <person name="Paponov I."/>
            <person name="Finkler A."/>
            <person name="Soon Heng Tan C."/>
            <person name="Hutchins A.P."/>
            <person name="Weinmeier T."/>
            <person name="Rattei T."/>
            <person name="Chu J.S."/>
            <person name="Gimenez G."/>
            <person name="Irimia M."/>
            <person name="Rigden D.J."/>
            <person name="Fitzpatrick D.A."/>
            <person name="Lorenzo-Morales J."/>
            <person name="Bateman A."/>
            <person name="Chiu C.H."/>
            <person name="Tang P."/>
            <person name="Hegemann P."/>
            <person name="Fromm H."/>
            <person name="Raoult D."/>
            <person name="Greub G."/>
            <person name="Miranda-Saavedra D."/>
            <person name="Chen N."/>
            <person name="Nash P."/>
            <person name="Ginger M.L."/>
            <person name="Horn M."/>
            <person name="Schaap P."/>
            <person name="Caler L."/>
            <person name="Loftus B."/>
        </authorList>
    </citation>
    <scope>NUCLEOTIDE SEQUENCE [LARGE SCALE GENOMIC DNA]</scope>
    <source>
        <strain evidence="2 3">Neff</strain>
    </source>
</reference>
<keyword evidence="1" id="KW-0732">Signal</keyword>
<gene>
    <name evidence="2" type="ORF">ACA1_058380</name>
</gene>
<dbReference type="VEuPathDB" id="AmoebaDB:ACA1_058380"/>
<name>L8GW87_ACACF</name>
<dbReference type="Proteomes" id="UP000011083">
    <property type="component" value="Unassembled WGS sequence"/>
</dbReference>
<feature type="signal peptide" evidence="1">
    <location>
        <begin position="1"/>
        <end position="18"/>
    </location>
</feature>
<dbReference type="EMBL" id="KB007974">
    <property type="protein sequence ID" value="ELR17182.1"/>
    <property type="molecule type" value="Genomic_DNA"/>
</dbReference>
<dbReference type="KEGG" id="acan:ACA1_058380"/>
<keyword evidence="3" id="KW-1185">Reference proteome</keyword>
<feature type="chain" id="PRO_5003990674" evidence="1">
    <location>
        <begin position="19"/>
        <end position="196"/>
    </location>
</feature>
<dbReference type="GeneID" id="14918526"/>